<dbReference type="InterPro" id="IPR036291">
    <property type="entry name" value="NAD(P)-bd_dom_sf"/>
</dbReference>
<protein>
    <recommendedName>
        <fullName evidence="1">NAD(P)-binding domain-containing protein</fullName>
    </recommendedName>
</protein>
<evidence type="ECO:0000313" key="2">
    <source>
        <dbReference type="EMBL" id="KAI9251870.1"/>
    </source>
</evidence>
<dbReference type="Gene3D" id="3.40.50.720">
    <property type="entry name" value="NAD(P)-binding Rossmann-like Domain"/>
    <property type="match status" value="1"/>
</dbReference>
<dbReference type="SUPFAM" id="SSF51735">
    <property type="entry name" value="NAD(P)-binding Rossmann-fold domains"/>
    <property type="match status" value="1"/>
</dbReference>
<dbReference type="PANTHER" id="PTHR43162:SF1">
    <property type="entry name" value="PRESTALK A DIFFERENTIATION PROTEIN A"/>
    <property type="match status" value="1"/>
</dbReference>
<proteinExistence type="predicted"/>
<dbReference type="Pfam" id="PF13460">
    <property type="entry name" value="NAD_binding_10"/>
    <property type="match status" value="1"/>
</dbReference>
<organism evidence="2 3">
    <name type="scientific">Phascolomyces articulosus</name>
    <dbReference type="NCBI Taxonomy" id="60185"/>
    <lineage>
        <taxon>Eukaryota</taxon>
        <taxon>Fungi</taxon>
        <taxon>Fungi incertae sedis</taxon>
        <taxon>Mucoromycota</taxon>
        <taxon>Mucoromycotina</taxon>
        <taxon>Mucoromycetes</taxon>
        <taxon>Mucorales</taxon>
        <taxon>Lichtheimiaceae</taxon>
        <taxon>Phascolomyces</taxon>
    </lineage>
</organism>
<dbReference type="Gene3D" id="3.90.25.10">
    <property type="entry name" value="UDP-galactose 4-epimerase, domain 1"/>
    <property type="match status" value="1"/>
</dbReference>
<dbReference type="InterPro" id="IPR051604">
    <property type="entry name" value="Ergot_Alk_Oxidoreductase"/>
</dbReference>
<evidence type="ECO:0000313" key="3">
    <source>
        <dbReference type="Proteomes" id="UP001209540"/>
    </source>
</evidence>
<keyword evidence="3" id="KW-1185">Reference proteome</keyword>
<dbReference type="PANTHER" id="PTHR43162">
    <property type="match status" value="1"/>
</dbReference>
<dbReference type="EMBL" id="JAIXMP010000029">
    <property type="protein sequence ID" value="KAI9251870.1"/>
    <property type="molecule type" value="Genomic_DNA"/>
</dbReference>
<dbReference type="InterPro" id="IPR016040">
    <property type="entry name" value="NAD(P)-bd_dom"/>
</dbReference>
<accession>A0AAD5JS80</accession>
<feature type="domain" description="NAD(P)-binding" evidence="1">
    <location>
        <begin position="10"/>
        <end position="190"/>
    </location>
</feature>
<reference evidence="2" key="2">
    <citation type="submission" date="2023-02" db="EMBL/GenBank/DDBJ databases">
        <authorList>
            <consortium name="DOE Joint Genome Institute"/>
            <person name="Mondo S.J."/>
            <person name="Chang Y."/>
            <person name="Wang Y."/>
            <person name="Ahrendt S."/>
            <person name="Andreopoulos W."/>
            <person name="Barry K."/>
            <person name="Beard J."/>
            <person name="Benny G.L."/>
            <person name="Blankenship S."/>
            <person name="Bonito G."/>
            <person name="Cuomo C."/>
            <person name="Desiro A."/>
            <person name="Gervers K.A."/>
            <person name="Hundley H."/>
            <person name="Kuo A."/>
            <person name="LaButti K."/>
            <person name="Lang B.F."/>
            <person name="Lipzen A."/>
            <person name="O'Donnell K."/>
            <person name="Pangilinan J."/>
            <person name="Reynolds N."/>
            <person name="Sandor L."/>
            <person name="Smith M.W."/>
            <person name="Tsang A."/>
            <person name="Grigoriev I.V."/>
            <person name="Stajich J.E."/>
            <person name="Spatafora J.W."/>
        </authorList>
    </citation>
    <scope>NUCLEOTIDE SEQUENCE</scope>
    <source>
        <strain evidence="2">RSA 2281</strain>
    </source>
</reference>
<name>A0AAD5JS80_9FUNG</name>
<comment type="caution">
    <text evidence="2">The sequence shown here is derived from an EMBL/GenBank/DDBJ whole genome shotgun (WGS) entry which is preliminary data.</text>
</comment>
<dbReference type="Proteomes" id="UP001209540">
    <property type="component" value="Unassembled WGS sequence"/>
</dbReference>
<reference evidence="2" key="1">
    <citation type="journal article" date="2022" name="IScience">
        <title>Evolution of zygomycete secretomes and the origins of terrestrial fungal ecologies.</title>
        <authorList>
            <person name="Chang Y."/>
            <person name="Wang Y."/>
            <person name="Mondo S."/>
            <person name="Ahrendt S."/>
            <person name="Andreopoulos W."/>
            <person name="Barry K."/>
            <person name="Beard J."/>
            <person name="Benny G.L."/>
            <person name="Blankenship S."/>
            <person name="Bonito G."/>
            <person name="Cuomo C."/>
            <person name="Desiro A."/>
            <person name="Gervers K.A."/>
            <person name="Hundley H."/>
            <person name="Kuo A."/>
            <person name="LaButti K."/>
            <person name="Lang B.F."/>
            <person name="Lipzen A."/>
            <person name="O'Donnell K."/>
            <person name="Pangilinan J."/>
            <person name="Reynolds N."/>
            <person name="Sandor L."/>
            <person name="Smith M.E."/>
            <person name="Tsang A."/>
            <person name="Grigoriev I.V."/>
            <person name="Stajich J.E."/>
            <person name="Spatafora J.W."/>
        </authorList>
    </citation>
    <scope>NUCLEOTIDE SEQUENCE</scope>
    <source>
        <strain evidence="2">RSA 2281</strain>
    </source>
</reference>
<gene>
    <name evidence="2" type="ORF">BDA99DRAFT_521389</name>
</gene>
<dbReference type="AlphaFoldDB" id="A0AAD5JS80"/>
<evidence type="ECO:0000259" key="1">
    <source>
        <dbReference type="Pfam" id="PF13460"/>
    </source>
</evidence>
<sequence>MTSNRVFVTGATGKVGSILVEELVKRDVQVTVYARSPEKVFKHPNVSVIQGDFQDLTPLKTGIVGHDRLFLLVMSAPNNANDVKVKASIAEIAYAAGVKQIVDLSAIRVPWRSYPLIHNPHEKSEQWIYDIPNRGGYVAIRPTNFMSGALYLLDYIKNENTVLGAADPQELQEWISPQDIAEVSANILIEPVEKHGDAAYELIGDLITPTRRAEILTAALGRPIQYKKIPVLELYDLYMKSFKNHDVAYYVATFQRSNPVYRGLPILLRREPESFEAWVAKNKQAFL</sequence>